<dbReference type="InterPro" id="IPR036397">
    <property type="entry name" value="RNaseH_sf"/>
</dbReference>
<dbReference type="PANTHER" id="PTHR10642:SF31">
    <property type="entry name" value="RIBONUCLEASE H1"/>
    <property type="match status" value="1"/>
</dbReference>
<dbReference type="GO" id="GO:0004523">
    <property type="term" value="F:RNA-DNA hybrid ribonuclease activity"/>
    <property type="evidence" value="ECO:0007669"/>
    <property type="project" value="InterPro"/>
</dbReference>
<dbReference type="CDD" id="cd09280">
    <property type="entry name" value="RNase_HI_eukaryote_like"/>
    <property type="match status" value="1"/>
</dbReference>
<dbReference type="KEGG" id="apln:108733661"/>
<dbReference type="RefSeq" id="XP_018320418.1">
    <property type="nucleotide sequence ID" value="XM_018464916.1"/>
</dbReference>
<dbReference type="Proteomes" id="UP000192223">
    <property type="component" value="Unplaced"/>
</dbReference>
<dbReference type="GeneID" id="108733661"/>
<proteinExistence type="inferred from homology"/>
<dbReference type="STRING" id="224129.A0A1W4WJX4"/>
<organism evidence="4 5">
    <name type="scientific">Agrilus planipennis</name>
    <name type="common">Emerald ash borer</name>
    <name type="synonym">Agrilus marcopoli</name>
    <dbReference type="NCBI Taxonomy" id="224129"/>
    <lineage>
        <taxon>Eukaryota</taxon>
        <taxon>Metazoa</taxon>
        <taxon>Ecdysozoa</taxon>
        <taxon>Arthropoda</taxon>
        <taxon>Hexapoda</taxon>
        <taxon>Insecta</taxon>
        <taxon>Pterygota</taxon>
        <taxon>Neoptera</taxon>
        <taxon>Endopterygota</taxon>
        <taxon>Coleoptera</taxon>
        <taxon>Polyphaga</taxon>
        <taxon>Elateriformia</taxon>
        <taxon>Buprestoidea</taxon>
        <taxon>Buprestidae</taxon>
        <taxon>Agrilinae</taxon>
        <taxon>Agrilus</taxon>
    </lineage>
</organism>
<evidence type="ECO:0000313" key="6">
    <source>
        <dbReference type="RefSeq" id="XP_018320419.1"/>
    </source>
</evidence>
<protein>
    <submittedName>
        <fullName evidence="5 6">Ribonuclease H isoform X1</fullName>
    </submittedName>
</protein>
<gene>
    <name evidence="5 6" type="primary">LOC108733661</name>
</gene>
<dbReference type="OrthoDB" id="407198at2759"/>
<keyword evidence="4" id="KW-1185">Reference proteome</keyword>
<evidence type="ECO:0000313" key="5">
    <source>
        <dbReference type="RefSeq" id="XP_018320418.1"/>
    </source>
</evidence>
<name>A0A1W4WJX4_AGRPL</name>
<comment type="similarity">
    <text evidence="1">Belongs to the RNase H family.</text>
</comment>
<dbReference type="AlphaFoldDB" id="A0A1W4WJX4"/>
<keyword evidence="2" id="KW-0175">Coiled coil</keyword>
<dbReference type="SUPFAM" id="SSF53098">
    <property type="entry name" value="Ribonuclease H-like"/>
    <property type="match status" value="1"/>
</dbReference>
<dbReference type="GO" id="GO:0003676">
    <property type="term" value="F:nucleic acid binding"/>
    <property type="evidence" value="ECO:0007669"/>
    <property type="project" value="InterPro"/>
</dbReference>
<sequence>MVTVIKCYQCISIIYEFYSKSIVRRLRMGNLYCKEGKLVFLSLFPVKQFNKKRIADSSTMSVLSRNEIEQLKQRLQKAEEQVVVLQKEIQCIKEVLCKCSTTTSSLTALQKRKFSTLNSETDGSESNYNFTVKKQNIDATKGYMTVYTDGACENNGKVNAKAGIGVWFGSGHSWNISEPVKGRPTNNTAEIQACIRAIEKAHSNGIKKLLIKTDSQFVINSMTKWIKRWKQNNWKLSTGGDVKNKTDFVKLDTLINLLDDVQWEYVAGHAGNEGNEEADRLARNGATLYKPT</sequence>
<evidence type="ECO:0000259" key="3">
    <source>
        <dbReference type="PROSITE" id="PS50879"/>
    </source>
</evidence>
<evidence type="ECO:0000256" key="1">
    <source>
        <dbReference type="ARBA" id="ARBA00005300"/>
    </source>
</evidence>
<reference evidence="5 6" key="1">
    <citation type="submission" date="2025-04" db="UniProtKB">
        <authorList>
            <consortium name="RefSeq"/>
        </authorList>
    </citation>
    <scope>IDENTIFICATION</scope>
    <source>
        <tissue evidence="5 6">Entire body</tissue>
    </source>
</reference>
<dbReference type="RefSeq" id="XP_018320419.1">
    <property type="nucleotide sequence ID" value="XM_018464917.1"/>
</dbReference>
<dbReference type="InterPro" id="IPR002156">
    <property type="entry name" value="RNaseH_domain"/>
</dbReference>
<dbReference type="Pfam" id="PF00075">
    <property type="entry name" value="RNase_H"/>
    <property type="match status" value="1"/>
</dbReference>
<dbReference type="InterPro" id="IPR012337">
    <property type="entry name" value="RNaseH-like_sf"/>
</dbReference>
<dbReference type="FunFam" id="3.30.420.10:FF:000097">
    <property type="entry name" value="Ribonuclease H1"/>
    <property type="match status" value="1"/>
</dbReference>
<dbReference type="InterPro" id="IPR050092">
    <property type="entry name" value="RNase_H"/>
</dbReference>
<evidence type="ECO:0000313" key="4">
    <source>
        <dbReference type="Proteomes" id="UP000192223"/>
    </source>
</evidence>
<dbReference type="PANTHER" id="PTHR10642">
    <property type="entry name" value="RIBONUCLEASE H1"/>
    <property type="match status" value="1"/>
</dbReference>
<feature type="coiled-coil region" evidence="2">
    <location>
        <begin position="61"/>
        <end position="95"/>
    </location>
</feature>
<dbReference type="Gene3D" id="3.30.420.10">
    <property type="entry name" value="Ribonuclease H-like superfamily/Ribonuclease H"/>
    <property type="match status" value="1"/>
</dbReference>
<dbReference type="GO" id="GO:0043137">
    <property type="term" value="P:DNA replication, removal of RNA primer"/>
    <property type="evidence" value="ECO:0007669"/>
    <property type="project" value="TreeGrafter"/>
</dbReference>
<accession>A0A1W4WJX4</accession>
<evidence type="ECO:0000256" key="2">
    <source>
        <dbReference type="SAM" id="Coils"/>
    </source>
</evidence>
<feature type="domain" description="RNase H type-1" evidence="3">
    <location>
        <begin position="140"/>
        <end position="287"/>
    </location>
</feature>
<dbReference type="PROSITE" id="PS50879">
    <property type="entry name" value="RNASE_H_1"/>
    <property type="match status" value="1"/>
</dbReference>